<organism evidence="4 5">
    <name type="scientific">Sphingomonas hylomeconis</name>
    <dbReference type="NCBI Taxonomy" id="1395958"/>
    <lineage>
        <taxon>Bacteria</taxon>
        <taxon>Pseudomonadati</taxon>
        <taxon>Pseudomonadota</taxon>
        <taxon>Alphaproteobacteria</taxon>
        <taxon>Sphingomonadales</taxon>
        <taxon>Sphingomonadaceae</taxon>
        <taxon>Sphingomonas</taxon>
    </lineage>
</organism>
<evidence type="ECO:0000313" key="5">
    <source>
        <dbReference type="Proteomes" id="UP001595713"/>
    </source>
</evidence>
<keyword evidence="5" id="KW-1185">Reference proteome</keyword>
<gene>
    <name evidence="4" type="ORF">ACFONA_18585</name>
</gene>
<dbReference type="InterPro" id="IPR049492">
    <property type="entry name" value="BD-FAE-like_dom"/>
</dbReference>
<feature type="chain" id="PRO_5047420633" evidence="2">
    <location>
        <begin position="36"/>
        <end position="334"/>
    </location>
</feature>
<feature type="signal peptide" evidence="2">
    <location>
        <begin position="1"/>
        <end position="35"/>
    </location>
</feature>
<keyword evidence="1 4" id="KW-0378">Hydrolase</keyword>
<dbReference type="PANTHER" id="PTHR48081:SF6">
    <property type="entry name" value="PEPTIDASE S9 PROLYL OLIGOPEPTIDASE CATALYTIC DOMAIN-CONTAINING PROTEIN"/>
    <property type="match status" value="1"/>
</dbReference>
<dbReference type="Pfam" id="PF20434">
    <property type="entry name" value="BD-FAE"/>
    <property type="match status" value="1"/>
</dbReference>
<name>A0ABV7SYU6_9SPHN</name>
<evidence type="ECO:0000313" key="4">
    <source>
        <dbReference type="EMBL" id="MFC3582183.1"/>
    </source>
</evidence>
<dbReference type="InterPro" id="IPR050300">
    <property type="entry name" value="GDXG_lipolytic_enzyme"/>
</dbReference>
<reference evidence="5" key="1">
    <citation type="journal article" date="2019" name="Int. J. Syst. Evol. Microbiol.">
        <title>The Global Catalogue of Microorganisms (GCM) 10K type strain sequencing project: providing services to taxonomists for standard genome sequencing and annotation.</title>
        <authorList>
            <consortium name="The Broad Institute Genomics Platform"/>
            <consortium name="The Broad Institute Genome Sequencing Center for Infectious Disease"/>
            <person name="Wu L."/>
            <person name="Ma J."/>
        </authorList>
    </citation>
    <scope>NUCLEOTIDE SEQUENCE [LARGE SCALE GENOMIC DNA]</scope>
    <source>
        <strain evidence="5">KCTC 42739</strain>
    </source>
</reference>
<keyword evidence="2" id="KW-0732">Signal</keyword>
<dbReference type="InterPro" id="IPR006311">
    <property type="entry name" value="TAT_signal"/>
</dbReference>
<dbReference type="Gene3D" id="3.40.50.1820">
    <property type="entry name" value="alpha/beta hydrolase"/>
    <property type="match status" value="1"/>
</dbReference>
<evidence type="ECO:0000256" key="1">
    <source>
        <dbReference type="ARBA" id="ARBA00022801"/>
    </source>
</evidence>
<dbReference type="Proteomes" id="UP001595713">
    <property type="component" value="Unassembled WGS sequence"/>
</dbReference>
<dbReference type="GO" id="GO:0016787">
    <property type="term" value="F:hydrolase activity"/>
    <property type="evidence" value="ECO:0007669"/>
    <property type="project" value="UniProtKB-KW"/>
</dbReference>
<dbReference type="PROSITE" id="PS51318">
    <property type="entry name" value="TAT"/>
    <property type="match status" value="1"/>
</dbReference>
<dbReference type="EMBL" id="JBHRXP010000011">
    <property type="protein sequence ID" value="MFC3582183.1"/>
    <property type="molecule type" value="Genomic_DNA"/>
</dbReference>
<evidence type="ECO:0000259" key="3">
    <source>
        <dbReference type="Pfam" id="PF20434"/>
    </source>
</evidence>
<sequence>MKSDLERLGVPIGRRSFLTAAAGLASLGVVTQAQAQQFPKLPPMPKSWIDAEQISLWPDGPPTNGFAAKPLPPGWPDIMVRNIERPVLRVFRPATSNGRALLVMPGGAYTFVSILNEGVDVARTMTARGYTVFVLTYRLPDEGWKGREDVPLQDAQRAIRMIRAQAGRYGYGADMVAAVGFSAGGHLGATLATDFAQPVYRPRDATDALDARPTAMGLIYPVISVTAPITHTESAMRLLGNAPTADLVARRSPASHVGADTPPVFLVHALDDSAVPAENSLIMMRAMQAAKRPVEVHLFEEGGHGFGLGPADKPCGRWSTLFAAWLDRHFAAKG</sequence>
<comment type="caution">
    <text evidence="4">The sequence shown here is derived from an EMBL/GenBank/DDBJ whole genome shotgun (WGS) entry which is preliminary data.</text>
</comment>
<dbReference type="SUPFAM" id="SSF53474">
    <property type="entry name" value="alpha/beta-Hydrolases"/>
    <property type="match status" value="1"/>
</dbReference>
<proteinExistence type="predicted"/>
<dbReference type="RefSeq" id="WP_261295845.1">
    <property type="nucleotide sequence ID" value="NZ_JANQBK010000020.1"/>
</dbReference>
<evidence type="ECO:0000256" key="2">
    <source>
        <dbReference type="SAM" id="SignalP"/>
    </source>
</evidence>
<protein>
    <submittedName>
        <fullName evidence="4">Alpha/beta hydrolase</fullName>
    </submittedName>
</protein>
<dbReference type="PANTHER" id="PTHR48081">
    <property type="entry name" value="AB HYDROLASE SUPERFAMILY PROTEIN C4A8.06C"/>
    <property type="match status" value="1"/>
</dbReference>
<dbReference type="InterPro" id="IPR029058">
    <property type="entry name" value="AB_hydrolase_fold"/>
</dbReference>
<feature type="domain" description="BD-FAE-like" evidence="3">
    <location>
        <begin position="100"/>
        <end position="284"/>
    </location>
</feature>
<accession>A0ABV7SYU6</accession>